<evidence type="ECO:0000313" key="2">
    <source>
        <dbReference type="Proteomes" id="UP000494108"/>
    </source>
</evidence>
<evidence type="ECO:0000313" key="1">
    <source>
        <dbReference type="EMBL" id="CAB3648091.1"/>
    </source>
</evidence>
<sequence>MTALGPHIRVPPSRWKRESLSCGLFLASEAGRTSLSLWLRIPPSNLGETAVGRLEIQSGLGYRTYQHTDLCATRLVPMTPQVPLAEIAGFGQLLALAAELVGQVSGFSADRNLFYADERGGRFIFSDEQLEWGARYRLLSMHEVAPPLELGSALGWKPEGIFGGWYSYELALPSVFVGSKPDLPKEIADFLGHRIRSRRPRLHMVDPLPHHVEVDGTYVYPEPPESLLLRRSGSGETSVTASVGTGGAEISEQGDEWVRVRGPWTSGCEYVLAIDGSEQAIFRVEPCELFCPVGVTVDSVDLSWDLVTDAPLDADALTAGTVNIDCGNARIAAHLARLNDGWVLEETRLSLPGGSAKDFYAGSFGELRCVVPASLDASEESGAAEPAAPQPPTVIVNRWIDRLVVQDYGAEGARNVKRYLSNPSPENLYRLGSIMTSRLMPYIRAVQHQQRDPTEGDKDL</sequence>
<name>A0A6S6Z2Z5_9BURK</name>
<reference evidence="1 2" key="1">
    <citation type="submission" date="2020-04" db="EMBL/GenBank/DDBJ databases">
        <authorList>
            <person name="De Canck E."/>
        </authorList>
    </citation>
    <scope>NUCLEOTIDE SEQUENCE [LARGE SCALE GENOMIC DNA]</scope>
    <source>
        <strain evidence="1 2">LMG 3431</strain>
    </source>
</reference>
<dbReference type="EMBL" id="CADIJX010000003">
    <property type="protein sequence ID" value="CAB3648091.1"/>
    <property type="molecule type" value="Genomic_DNA"/>
</dbReference>
<proteinExistence type="predicted"/>
<dbReference type="AlphaFoldDB" id="A0A6S6Z2Z5"/>
<protein>
    <submittedName>
        <fullName evidence="1">Uncharacterized protein</fullName>
    </submittedName>
</protein>
<gene>
    <name evidence="1" type="ORF">LMG3431_02627</name>
</gene>
<organism evidence="1 2">
    <name type="scientific">Achromobacter pestifer</name>
    <dbReference type="NCBI Taxonomy" id="1353889"/>
    <lineage>
        <taxon>Bacteria</taxon>
        <taxon>Pseudomonadati</taxon>
        <taxon>Pseudomonadota</taxon>
        <taxon>Betaproteobacteria</taxon>
        <taxon>Burkholderiales</taxon>
        <taxon>Alcaligenaceae</taxon>
        <taxon>Achromobacter</taxon>
    </lineage>
</organism>
<keyword evidence="2" id="KW-1185">Reference proteome</keyword>
<dbReference type="Proteomes" id="UP000494108">
    <property type="component" value="Unassembled WGS sequence"/>
</dbReference>
<accession>A0A6S6Z2Z5</accession>